<dbReference type="GO" id="GO:0016787">
    <property type="term" value="F:hydrolase activity"/>
    <property type="evidence" value="ECO:0007669"/>
    <property type="project" value="UniProtKB-KW"/>
</dbReference>
<name>A0A0B1PXM3_9HYPH</name>
<proteinExistence type="predicted"/>
<dbReference type="OrthoDB" id="3192509at2"/>
<dbReference type="Proteomes" id="UP000030826">
    <property type="component" value="Unassembled WGS sequence"/>
</dbReference>
<evidence type="ECO:0000313" key="2">
    <source>
        <dbReference type="Proteomes" id="UP000030826"/>
    </source>
</evidence>
<dbReference type="PANTHER" id="PTHR10285">
    <property type="entry name" value="URIDINE KINASE"/>
    <property type="match status" value="1"/>
</dbReference>
<organism evidence="1 2">
    <name type="scientific">Aureimonas altamirensis</name>
    <dbReference type="NCBI Taxonomy" id="370622"/>
    <lineage>
        <taxon>Bacteria</taxon>
        <taxon>Pseudomonadati</taxon>
        <taxon>Pseudomonadota</taxon>
        <taxon>Alphaproteobacteria</taxon>
        <taxon>Hyphomicrobiales</taxon>
        <taxon>Aurantimonadaceae</taxon>
        <taxon>Aureimonas</taxon>
    </lineage>
</organism>
<dbReference type="SUPFAM" id="SSF52540">
    <property type="entry name" value="P-loop containing nucleoside triphosphate hydrolases"/>
    <property type="match status" value="1"/>
</dbReference>
<dbReference type="AlphaFoldDB" id="A0A0B1PXM3"/>
<evidence type="ECO:0000313" key="1">
    <source>
        <dbReference type="EMBL" id="KHJ53278.1"/>
    </source>
</evidence>
<comment type="caution">
    <text evidence="1">The sequence shown here is derived from an EMBL/GenBank/DDBJ whole genome shotgun (WGS) entry which is preliminary data.</text>
</comment>
<dbReference type="STRING" id="370622.LA66_17855"/>
<dbReference type="InterPro" id="IPR027417">
    <property type="entry name" value="P-loop_NTPase"/>
</dbReference>
<gene>
    <name evidence="1" type="ORF">LA66_17855</name>
</gene>
<protein>
    <submittedName>
        <fullName evidence="1">Nucleoside triphosphate hydrolase</fullName>
    </submittedName>
</protein>
<accession>A0A0B1PXM3</accession>
<dbReference type="NCBIfam" id="NF006746">
    <property type="entry name" value="PRK09270.1-5"/>
    <property type="match status" value="1"/>
</dbReference>
<dbReference type="RefSeq" id="WP_039195404.1">
    <property type="nucleotide sequence ID" value="NZ_JRFJ01000006.1"/>
</dbReference>
<dbReference type="EMBL" id="JRFJ01000006">
    <property type="protein sequence ID" value="KHJ53278.1"/>
    <property type="molecule type" value="Genomic_DNA"/>
</dbReference>
<dbReference type="Gene3D" id="3.40.50.300">
    <property type="entry name" value="P-loop containing nucleotide triphosphate hydrolases"/>
    <property type="match status" value="1"/>
</dbReference>
<reference evidence="1 2" key="1">
    <citation type="submission" date="2014-09" db="EMBL/GenBank/DDBJ databases">
        <title>Isolation and characterization of Aurantimonas altamirensis ON-56566 from clinical sample following a dog bite.</title>
        <authorList>
            <person name="Eshaghi A."/>
            <person name="Li A."/>
            <person name="Shahinas D."/>
            <person name="Bahn P."/>
            <person name="Kus J.V."/>
            <person name="Patel S.N."/>
        </authorList>
    </citation>
    <scope>NUCLEOTIDE SEQUENCE [LARGE SCALE GENOMIC DNA]</scope>
    <source>
        <strain evidence="1 2">ON-56566</strain>
    </source>
</reference>
<sequence length="217" mass="23673">MAPDITLQDLVQLALRRAGDGRRIVVALAGPPGAGKSTAAGRLTQSLNAARPGVAALFPMDGYHFDDAVLNARGHRPRKGAPHTFDLGGYRAMLDRLRADDATDIAVPVFDRTLEIARAGADIVPGPARIIVTEGNYLLLDADGWRDLRSRFDIAVFVTAPMAIIEDRLRQRWLGLHYDDAALRMKMEGNDLPNVRLVLRSSKQADVTLRTDGTELV</sequence>
<keyword evidence="1" id="KW-0378">Hydrolase</keyword>